<evidence type="ECO:0000313" key="2">
    <source>
        <dbReference type="Proteomes" id="UP001224775"/>
    </source>
</evidence>
<sequence>IFEGEEPVDALLKWGKEAAKDHHPIVRENIYWELLDELCNQIESLSCERYRAWEYLDFGIMNHMGNEFAIDFYNPHVDPLSRKQCRPFRIGEEVVDTCIKDAAIDFCGYFVPPPNNCVRDITLHIATQLRTTDESRFSQKCSYKRLGLEMDAPGRELYKKAASEAMKRGINMSPFARVDNGTVSFDSWSKETTSAHTAIDTFAKIKDPEAREWNDKPCTPYFGGALCAKYDKDGNMKIEM</sequence>
<evidence type="ECO:0000313" key="1">
    <source>
        <dbReference type="EMBL" id="KAK1732721.1"/>
    </source>
</evidence>
<gene>
    <name evidence="1" type="ORF">QTG54_016620</name>
</gene>
<feature type="non-terminal residue" evidence="1">
    <location>
        <position position="1"/>
    </location>
</feature>
<protein>
    <submittedName>
        <fullName evidence="1">Uncharacterized protein</fullName>
    </submittedName>
</protein>
<dbReference type="Proteomes" id="UP001224775">
    <property type="component" value="Unassembled WGS sequence"/>
</dbReference>
<accession>A0AAD8XSS4</accession>
<comment type="caution">
    <text evidence="1">The sequence shown here is derived from an EMBL/GenBank/DDBJ whole genome shotgun (WGS) entry which is preliminary data.</text>
</comment>
<dbReference type="AlphaFoldDB" id="A0AAD8XSS4"/>
<name>A0AAD8XSS4_9STRA</name>
<organism evidence="1 2">
    <name type="scientific">Skeletonema marinoi</name>
    <dbReference type="NCBI Taxonomy" id="267567"/>
    <lineage>
        <taxon>Eukaryota</taxon>
        <taxon>Sar</taxon>
        <taxon>Stramenopiles</taxon>
        <taxon>Ochrophyta</taxon>
        <taxon>Bacillariophyta</taxon>
        <taxon>Coscinodiscophyceae</taxon>
        <taxon>Thalassiosirophycidae</taxon>
        <taxon>Thalassiosirales</taxon>
        <taxon>Skeletonemataceae</taxon>
        <taxon>Skeletonema</taxon>
        <taxon>Skeletonema marinoi-dohrnii complex</taxon>
    </lineage>
</organism>
<keyword evidence="2" id="KW-1185">Reference proteome</keyword>
<dbReference type="EMBL" id="JATAAI010000060">
    <property type="protein sequence ID" value="KAK1732721.1"/>
    <property type="molecule type" value="Genomic_DNA"/>
</dbReference>
<proteinExistence type="predicted"/>
<reference evidence="1" key="1">
    <citation type="submission" date="2023-06" db="EMBL/GenBank/DDBJ databases">
        <title>Survivors Of The Sea: Transcriptome response of Skeletonema marinoi to long-term dormancy.</title>
        <authorList>
            <person name="Pinder M.I.M."/>
            <person name="Kourtchenko O."/>
            <person name="Robertson E.K."/>
            <person name="Larsson T."/>
            <person name="Maumus F."/>
            <person name="Osuna-Cruz C.M."/>
            <person name="Vancaester E."/>
            <person name="Stenow R."/>
            <person name="Vandepoele K."/>
            <person name="Ploug H."/>
            <person name="Bruchert V."/>
            <person name="Godhe A."/>
            <person name="Topel M."/>
        </authorList>
    </citation>
    <scope>NUCLEOTIDE SEQUENCE</scope>
    <source>
        <strain evidence="1">R05AC</strain>
    </source>
</reference>